<evidence type="ECO:0000256" key="2">
    <source>
        <dbReference type="ARBA" id="ARBA00022747"/>
    </source>
</evidence>
<protein>
    <recommendedName>
        <fullName evidence="4">Type I restriction modification DNA specificity domain-containing protein</fullName>
    </recommendedName>
</protein>
<dbReference type="GO" id="GO:0009307">
    <property type="term" value="P:DNA restriction-modification system"/>
    <property type="evidence" value="ECO:0007669"/>
    <property type="project" value="UniProtKB-KW"/>
</dbReference>
<evidence type="ECO:0000313" key="6">
    <source>
        <dbReference type="Proteomes" id="UP000317935"/>
    </source>
</evidence>
<dbReference type="InterPro" id="IPR052021">
    <property type="entry name" value="Type-I_RS_S_subunit"/>
</dbReference>
<organism evidence="5 6">
    <name type="scientific">Helicobacter suis</name>
    <dbReference type="NCBI Taxonomy" id="104628"/>
    <lineage>
        <taxon>Bacteria</taxon>
        <taxon>Pseudomonadati</taxon>
        <taxon>Campylobacterota</taxon>
        <taxon>Epsilonproteobacteria</taxon>
        <taxon>Campylobacterales</taxon>
        <taxon>Helicobacteraceae</taxon>
        <taxon>Helicobacter</taxon>
    </lineage>
</organism>
<dbReference type="EMBL" id="AP019774">
    <property type="protein sequence ID" value="BCD69838.1"/>
    <property type="molecule type" value="Genomic_DNA"/>
</dbReference>
<dbReference type="SUPFAM" id="SSF116734">
    <property type="entry name" value="DNA methylase specificity domain"/>
    <property type="match status" value="1"/>
</dbReference>
<proteinExistence type="inferred from homology"/>
<dbReference type="Pfam" id="PF01420">
    <property type="entry name" value="Methylase_S"/>
    <property type="match status" value="1"/>
</dbReference>
<dbReference type="GO" id="GO:0003677">
    <property type="term" value="F:DNA binding"/>
    <property type="evidence" value="ECO:0007669"/>
    <property type="project" value="UniProtKB-KW"/>
</dbReference>
<reference evidence="5 6" key="1">
    <citation type="submission" date="2019-06" db="EMBL/GenBank/DDBJ databases">
        <title>Complete genome sequence of Helicobacter suis SNTW101c.</title>
        <authorList>
            <person name="Rimbara E."/>
            <person name="Suzuki M."/>
            <person name="Matsui H."/>
            <person name="Nakamura M."/>
            <person name="Mori S."/>
            <person name="Shibayama K."/>
        </authorList>
    </citation>
    <scope>NUCLEOTIDE SEQUENCE [LARGE SCALE GENOMIC DNA]</scope>
    <source>
        <strain evidence="5 6">SNTW101c</strain>
    </source>
</reference>
<dbReference type="AlphaFoldDB" id="A0A6J4CWH5"/>
<dbReference type="PANTHER" id="PTHR30408">
    <property type="entry name" value="TYPE-1 RESTRICTION ENZYME ECOKI SPECIFICITY PROTEIN"/>
    <property type="match status" value="1"/>
</dbReference>
<keyword evidence="2" id="KW-0680">Restriction system</keyword>
<sequence length="332" mass="38191">MLVFPFSDCSKKPTILKDYNFNPQSIQEHIAKHLQKSFTLRQQAHKELEKAKLEVERACAWGGNIPLKCGLKKRLTPIKSLLKQARLAYRYAEWVLLETLLTHTPKNYTIKTFKESFLKTRRLDVQYYQEKYTHNENLIKSHPHARLKDLVRIKKSIEPGSDAYKSVGVPFVRVSNLSPFDLSASTIFLDPKRDLESLYPKQNEVLFSKDGSIGIAYCVPQDLKVVLSSAILRLEIKDCNIISPHYLSLVLTSQVVKLQVERESIGSVIAHLKLSKISNLLIPLLDQQIQQNIEIKLKKSADLRTQSFKLLKRAKTEVERQLTHQIKHSSHT</sequence>
<accession>A0A6J4CWH5</accession>
<dbReference type="Proteomes" id="UP000317935">
    <property type="component" value="Chromosome"/>
</dbReference>
<evidence type="ECO:0000256" key="1">
    <source>
        <dbReference type="ARBA" id="ARBA00010923"/>
    </source>
</evidence>
<evidence type="ECO:0000256" key="3">
    <source>
        <dbReference type="ARBA" id="ARBA00023125"/>
    </source>
</evidence>
<dbReference type="InterPro" id="IPR044946">
    <property type="entry name" value="Restrct_endonuc_typeI_TRD_sf"/>
</dbReference>
<feature type="domain" description="Type I restriction modification DNA specificity" evidence="4">
    <location>
        <begin position="146"/>
        <end position="299"/>
    </location>
</feature>
<evidence type="ECO:0000259" key="4">
    <source>
        <dbReference type="Pfam" id="PF01420"/>
    </source>
</evidence>
<gene>
    <name evidence="5" type="ORF">SNTW_04830</name>
</gene>
<dbReference type="PANTHER" id="PTHR30408:SF12">
    <property type="entry name" value="TYPE I RESTRICTION ENZYME MJAVIII SPECIFICITY SUBUNIT"/>
    <property type="match status" value="1"/>
</dbReference>
<dbReference type="Gene3D" id="3.90.220.20">
    <property type="entry name" value="DNA methylase specificity domains"/>
    <property type="match status" value="1"/>
</dbReference>
<evidence type="ECO:0000313" key="5">
    <source>
        <dbReference type="EMBL" id="BCD69838.1"/>
    </source>
</evidence>
<comment type="similarity">
    <text evidence="1">Belongs to the type-I restriction system S methylase family.</text>
</comment>
<name>A0A6J4CWH5_9HELI</name>
<dbReference type="RefSeq" id="WP_006564541.1">
    <property type="nucleotide sequence ID" value="NZ_AP019774.1"/>
</dbReference>
<keyword evidence="3" id="KW-0238">DNA-binding</keyword>
<dbReference type="InterPro" id="IPR000055">
    <property type="entry name" value="Restrct_endonuc_typeI_TRD"/>
</dbReference>